<dbReference type="AlphaFoldDB" id="A0A4U8YJ92"/>
<organism evidence="6 7">
    <name type="scientific">Desulfoluna butyratoxydans</name>
    <dbReference type="NCBI Taxonomy" id="231438"/>
    <lineage>
        <taxon>Bacteria</taxon>
        <taxon>Pseudomonadati</taxon>
        <taxon>Thermodesulfobacteriota</taxon>
        <taxon>Desulfobacteria</taxon>
        <taxon>Desulfobacterales</taxon>
        <taxon>Desulfolunaceae</taxon>
        <taxon>Desulfoluna</taxon>
    </lineage>
</organism>
<evidence type="ECO:0000256" key="4">
    <source>
        <dbReference type="SAM" id="SignalP"/>
    </source>
</evidence>
<dbReference type="GO" id="GO:0016020">
    <property type="term" value="C:membrane"/>
    <property type="evidence" value="ECO:0007669"/>
    <property type="project" value="UniProtKB-SubCell"/>
</dbReference>
<dbReference type="SUPFAM" id="SSF56925">
    <property type="entry name" value="OMPA-like"/>
    <property type="match status" value="1"/>
</dbReference>
<sequence length="255" mass="28409">MKNQFTSTAFRMTTSLAFTVILYCLAATCAMADSDWTGFYAGATVGALDGEANPSVTTVADSYFTPIRDAAQLDPIASKEIDAQNMSGSLFFGGDYQLNSIVLGLEAAVMYSSFSEEESFSDIYDTNADTFYLSTTFETDWMVSLTPRVGYAYKNSLFYVMGGVALSKFSYEFSFKDSLQQTQVDESETSWGWTAGVGYEYQISNGWGIKAEYAYYKFDDIFEVESRLPNLPDDGFNHNVDFEADSFRVGLVKRF</sequence>
<keyword evidence="2 4" id="KW-0732">Signal</keyword>
<dbReference type="RefSeq" id="WP_180137534.1">
    <property type="nucleotide sequence ID" value="NZ_CAADHO010000001.1"/>
</dbReference>
<comment type="subcellular location">
    <subcellularLocation>
        <location evidence="1">Membrane</location>
    </subcellularLocation>
</comment>
<evidence type="ECO:0000259" key="5">
    <source>
        <dbReference type="Pfam" id="PF13505"/>
    </source>
</evidence>
<evidence type="ECO:0000313" key="6">
    <source>
        <dbReference type="EMBL" id="VFQ43374.1"/>
    </source>
</evidence>
<name>A0A4U8YJ92_9BACT</name>
<dbReference type="PANTHER" id="PTHR34001:SF3">
    <property type="entry name" value="BLL7405 PROTEIN"/>
    <property type="match status" value="1"/>
</dbReference>
<proteinExistence type="predicted"/>
<dbReference type="InterPro" id="IPR051692">
    <property type="entry name" value="OMP-like"/>
</dbReference>
<evidence type="ECO:0000256" key="3">
    <source>
        <dbReference type="ARBA" id="ARBA00023136"/>
    </source>
</evidence>
<keyword evidence="3" id="KW-0472">Membrane</keyword>
<dbReference type="PANTHER" id="PTHR34001">
    <property type="entry name" value="BLL7405 PROTEIN"/>
    <property type="match status" value="1"/>
</dbReference>
<protein>
    <submittedName>
        <fullName evidence="6">Outer membrane protein beta-barrel</fullName>
    </submittedName>
</protein>
<evidence type="ECO:0000256" key="2">
    <source>
        <dbReference type="ARBA" id="ARBA00022729"/>
    </source>
</evidence>
<feature type="chain" id="PRO_5020726011" evidence="4">
    <location>
        <begin position="33"/>
        <end position="255"/>
    </location>
</feature>
<dbReference type="Pfam" id="PF13505">
    <property type="entry name" value="OMP_b-brl"/>
    <property type="match status" value="1"/>
</dbReference>
<dbReference type="InterPro" id="IPR011250">
    <property type="entry name" value="OMP/PagP_B-barrel"/>
</dbReference>
<feature type="signal peptide" evidence="4">
    <location>
        <begin position="1"/>
        <end position="32"/>
    </location>
</feature>
<gene>
    <name evidence="6" type="ORF">MSL71_10020</name>
</gene>
<feature type="domain" description="Outer membrane protein beta-barrel" evidence="5">
    <location>
        <begin position="23"/>
        <end position="255"/>
    </location>
</feature>
<dbReference type="InterPro" id="IPR027385">
    <property type="entry name" value="Beta-barrel_OMP"/>
</dbReference>
<evidence type="ECO:0000313" key="7">
    <source>
        <dbReference type="Proteomes" id="UP000507962"/>
    </source>
</evidence>
<dbReference type="Proteomes" id="UP000507962">
    <property type="component" value="Unassembled WGS sequence"/>
</dbReference>
<evidence type="ECO:0000256" key="1">
    <source>
        <dbReference type="ARBA" id="ARBA00004370"/>
    </source>
</evidence>
<keyword evidence="7" id="KW-1185">Reference proteome</keyword>
<reference evidence="6 7" key="1">
    <citation type="submission" date="2019-03" db="EMBL/GenBank/DDBJ databases">
        <authorList>
            <person name="Nijsse B."/>
        </authorList>
    </citation>
    <scope>NUCLEOTIDE SEQUENCE [LARGE SCALE GENOMIC DNA]</scope>
    <source>
        <strain evidence="6">Desulfoluna butyratoxydans MSL71</strain>
    </source>
</reference>
<dbReference type="EMBL" id="CAADHO010000001">
    <property type="protein sequence ID" value="VFQ43374.1"/>
    <property type="molecule type" value="Genomic_DNA"/>
</dbReference>
<dbReference type="Gene3D" id="2.40.160.20">
    <property type="match status" value="1"/>
</dbReference>
<accession>A0A4U8YJ92</accession>